<evidence type="ECO:0000313" key="2">
    <source>
        <dbReference type="Proteomes" id="UP001165667"/>
    </source>
</evidence>
<gene>
    <name evidence="1" type="ORF">M8523_06870</name>
</gene>
<dbReference type="EMBL" id="JAMOIM010000003">
    <property type="protein sequence ID" value="MCW6507744.1"/>
    <property type="molecule type" value="Genomic_DNA"/>
</dbReference>
<dbReference type="InterPro" id="IPR053152">
    <property type="entry name" value="Hydrolase_YcaC-like"/>
</dbReference>
<dbReference type="InterPro" id="IPR036380">
    <property type="entry name" value="Isochorismatase-like_sf"/>
</dbReference>
<comment type="caution">
    <text evidence="1">The sequence shown here is derived from an EMBL/GenBank/DDBJ whole genome shotgun (WGS) entry which is preliminary data.</text>
</comment>
<evidence type="ECO:0000313" key="1">
    <source>
        <dbReference type="EMBL" id="MCW6507744.1"/>
    </source>
</evidence>
<dbReference type="Gene3D" id="3.40.50.850">
    <property type="entry name" value="Isochorismatase-like"/>
    <property type="match status" value="1"/>
</dbReference>
<protein>
    <submittedName>
        <fullName evidence="1">Isochorismatase family protein</fullName>
    </submittedName>
</protein>
<accession>A0AA42CHX6</accession>
<dbReference type="PANTHER" id="PTHR43559">
    <property type="entry name" value="HYDROLASE YCAC-RELATED"/>
    <property type="match status" value="1"/>
</dbReference>
<organism evidence="1 2">
    <name type="scientific">Lichenifustis flavocetrariae</name>
    <dbReference type="NCBI Taxonomy" id="2949735"/>
    <lineage>
        <taxon>Bacteria</taxon>
        <taxon>Pseudomonadati</taxon>
        <taxon>Pseudomonadota</taxon>
        <taxon>Alphaproteobacteria</taxon>
        <taxon>Hyphomicrobiales</taxon>
        <taxon>Lichenihabitantaceae</taxon>
        <taxon>Lichenifustis</taxon>
    </lineage>
</organism>
<keyword evidence="2" id="KW-1185">Reference proteome</keyword>
<dbReference type="SUPFAM" id="SSF52499">
    <property type="entry name" value="Isochorismatase-like hydrolases"/>
    <property type="match status" value="1"/>
</dbReference>
<dbReference type="RefSeq" id="WP_282584103.1">
    <property type="nucleotide sequence ID" value="NZ_JAMOIM010000003.1"/>
</dbReference>
<sequence length="147" mass="15836">MTVNAIKEHKAPMTPATTQILFVDIQPEIIGSSRTNPPDKLIPSAVAIAQIGKLFELPMTVSVVPAGDAESRLIPELAALPSDAKPLVRTMAPVFDDKPTASAIAATKRHDLVICGVVTEVAIWRTRRRDAREPSQGMWSAPHSRPA</sequence>
<name>A0AA42CHX6_9HYPH</name>
<proteinExistence type="predicted"/>
<dbReference type="AlphaFoldDB" id="A0AA42CHX6"/>
<dbReference type="Proteomes" id="UP001165667">
    <property type="component" value="Unassembled WGS sequence"/>
</dbReference>
<reference evidence="1" key="1">
    <citation type="submission" date="2022-05" db="EMBL/GenBank/DDBJ databases">
        <authorList>
            <person name="Pankratov T."/>
        </authorList>
    </citation>
    <scope>NUCLEOTIDE SEQUENCE</scope>
    <source>
        <strain evidence="1">BP6-180914</strain>
    </source>
</reference>
<dbReference type="PANTHER" id="PTHR43559:SF3">
    <property type="entry name" value="HYDROLASE YCAC-RELATED"/>
    <property type="match status" value="1"/>
</dbReference>